<feature type="compositionally biased region" description="Basic and acidic residues" evidence="1">
    <location>
        <begin position="58"/>
        <end position="79"/>
    </location>
</feature>
<organism evidence="3 4">
    <name type="scientific">Phascolarctobacterium succinatutens YIT 12067</name>
    <dbReference type="NCBI Taxonomy" id="626939"/>
    <lineage>
        <taxon>Bacteria</taxon>
        <taxon>Bacillati</taxon>
        <taxon>Bacillota</taxon>
        <taxon>Negativicutes</taxon>
        <taxon>Acidaminococcales</taxon>
        <taxon>Acidaminococcaceae</taxon>
        <taxon>Phascolarctobacterium</taxon>
    </lineage>
</organism>
<sequence length="200" mass="22996">MGGLFDSDLIPLLFVLVMLANVFWDRRNRRRRRQQELPQEQPQETAEPTQAEQQTQTKPKDLAAEFERRLKKTTEEAQARKSQNSREGGVVHDGTRVRRDDDSRVHRDGEAMHDHTGRIHRENEALVHDKGKVYYDPRSDYSYDEAKMNAAAAAFNAHYAQQAQPAAKKRVKLKHAALVNGIIMAEVLGKPRALNPYEER</sequence>
<dbReference type="HOGENOM" id="CLU_1407625_0_0_9"/>
<keyword evidence="4" id="KW-1185">Reference proteome</keyword>
<name>E8LF89_9FIRM</name>
<accession>E8LF89</accession>
<protein>
    <submittedName>
        <fullName evidence="3">Uncharacterized protein</fullName>
    </submittedName>
</protein>
<evidence type="ECO:0000313" key="4">
    <source>
        <dbReference type="Proteomes" id="UP000004923"/>
    </source>
</evidence>
<dbReference type="EMBL" id="AEVN01000073">
    <property type="protein sequence ID" value="EFY04488.1"/>
    <property type="molecule type" value="Genomic_DNA"/>
</dbReference>
<dbReference type="AlphaFoldDB" id="E8LF89"/>
<evidence type="ECO:0000256" key="2">
    <source>
        <dbReference type="SAM" id="Phobius"/>
    </source>
</evidence>
<feature type="region of interest" description="Disordered" evidence="1">
    <location>
        <begin position="32"/>
        <end position="104"/>
    </location>
</feature>
<dbReference type="OrthoDB" id="2692154at2"/>
<keyword evidence="2" id="KW-0472">Membrane</keyword>
<keyword evidence="2" id="KW-1133">Transmembrane helix</keyword>
<reference evidence="3 4" key="1">
    <citation type="submission" date="2011-01" db="EMBL/GenBank/DDBJ databases">
        <authorList>
            <person name="Weinstock G."/>
            <person name="Sodergren E."/>
            <person name="Clifton S."/>
            <person name="Fulton L."/>
            <person name="Fulton B."/>
            <person name="Courtney L."/>
            <person name="Fronick C."/>
            <person name="Harrison M."/>
            <person name="Strong C."/>
            <person name="Farmer C."/>
            <person name="Delahaunty K."/>
            <person name="Markovic C."/>
            <person name="Hall O."/>
            <person name="Minx P."/>
            <person name="Tomlinson C."/>
            <person name="Mitreva M."/>
            <person name="Hou S."/>
            <person name="Chen J."/>
            <person name="Wollam A."/>
            <person name="Pepin K.H."/>
            <person name="Johnson M."/>
            <person name="Bhonagiri V."/>
            <person name="Zhang X."/>
            <person name="Suruliraj S."/>
            <person name="Warren W."/>
            <person name="Chinwalla A."/>
            <person name="Mardis E.R."/>
            <person name="Wilson R.K."/>
        </authorList>
    </citation>
    <scope>NUCLEOTIDE SEQUENCE [LARGE SCALE GENOMIC DNA]</scope>
    <source>
        <strain evidence="3 4">YIT 12067</strain>
    </source>
</reference>
<proteinExistence type="predicted"/>
<feature type="compositionally biased region" description="Low complexity" evidence="1">
    <location>
        <begin position="36"/>
        <end position="57"/>
    </location>
</feature>
<dbReference type="RefSeq" id="WP_009145882.1">
    <property type="nucleotide sequence ID" value="NZ_GL830907.1"/>
</dbReference>
<dbReference type="Proteomes" id="UP000004923">
    <property type="component" value="Unassembled WGS sequence"/>
</dbReference>
<feature type="transmembrane region" description="Helical" evidence="2">
    <location>
        <begin position="6"/>
        <end position="24"/>
    </location>
</feature>
<evidence type="ECO:0000313" key="3">
    <source>
        <dbReference type="EMBL" id="EFY04488.1"/>
    </source>
</evidence>
<keyword evidence="2" id="KW-0812">Transmembrane</keyword>
<feature type="compositionally biased region" description="Basic and acidic residues" evidence="1">
    <location>
        <begin position="89"/>
        <end position="104"/>
    </location>
</feature>
<comment type="caution">
    <text evidence="3">The sequence shown here is derived from an EMBL/GenBank/DDBJ whole genome shotgun (WGS) entry which is preliminary data.</text>
</comment>
<gene>
    <name evidence="3" type="ORF">HMPREF9443_01529</name>
</gene>
<evidence type="ECO:0000256" key="1">
    <source>
        <dbReference type="SAM" id="MobiDB-lite"/>
    </source>
</evidence>